<keyword evidence="2" id="KW-0328">Glycosyltransferase</keyword>
<evidence type="ECO:0000256" key="1">
    <source>
        <dbReference type="ARBA" id="ARBA00004127"/>
    </source>
</evidence>
<dbReference type="Proteomes" id="UP001396334">
    <property type="component" value="Unassembled WGS sequence"/>
</dbReference>
<evidence type="ECO:0000256" key="2">
    <source>
        <dbReference type="ARBA" id="ARBA00022676"/>
    </source>
</evidence>
<evidence type="ECO:0000256" key="8">
    <source>
        <dbReference type="SAM" id="Phobius"/>
    </source>
</evidence>
<organism evidence="9 10">
    <name type="scientific">Hibiscus sabdariffa</name>
    <name type="common">roselle</name>
    <dbReference type="NCBI Taxonomy" id="183260"/>
    <lineage>
        <taxon>Eukaryota</taxon>
        <taxon>Viridiplantae</taxon>
        <taxon>Streptophyta</taxon>
        <taxon>Embryophyta</taxon>
        <taxon>Tracheophyta</taxon>
        <taxon>Spermatophyta</taxon>
        <taxon>Magnoliopsida</taxon>
        <taxon>eudicotyledons</taxon>
        <taxon>Gunneridae</taxon>
        <taxon>Pentapetalae</taxon>
        <taxon>rosids</taxon>
        <taxon>malvids</taxon>
        <taxon>Malvales</taxon>
        <taxon>Malvaceae</taxon>
        <taxon>Malvoideae</taxon>
        <taxon>Hibiscus</taxon>
    </lineage>
</organism>
<dbReference type="InterPro" id="IPR029044">
    <property type="entry name" value="Nucleotide-diphossugar_trans"/>
</dbReference>
<evidence type="ECO:0000256" key="7">
    <source>
        <dbReference type="ARBA" id="ARBA00023316"/>
    </source>
</evidence>
<proteinExistence type="predicted"/>
<gene>
    <name evidence="9" type="ORF">V6N11_074007</name>
</gene>
<feature type="transmembrane region" description="Helical" evidence="8">
    <location>
        <begin position="514"/>
        <end position="533"/>
    </location>
</feature>
<reference evidence="9 10" key="1">
    <citation type="journal article" date="2024" name="G3 (Bethesda)">
        <title>Genome assembly of Hibiscus sabdariffa L. provides insights into metabolisms of medicinal natural products.</title>
        <authorList>
            <person name="Kim T."/>
        </authorList>
    </citation>
    <scope>NUCLEOTIDE SEQUENCE [LARGE SCALE GENOMIC DNA]</scope>
    <source>
        <strain evidence="9">TK-2024</strain>
        <tissue evidence="9">Old leaves</tissue>
    </source>
</reference>
<protein>
    <recommendedName>
        <fullName evidence="11">Cellulose synthase-like protein E6</fullName>
    </recommendedName>
</protein>
<keyword evidence="3" id="KW-0808">Transferase</keyword>
<name>A0ABR2P5A0_9ROSI</name>
<evidence type="ECO:0000313" key="10">
    <source>
        <dbReference type="Proteomes" id="UP001396334"/>
    </source>
</evidence>
<dbReference type="EMBL" id="JBBPBN010000080">
    <property type="protein sequence ID" value="KAK8983604.1"/>
    <property type="molecule type" value="Genomic_DNA"/>
</dbReference>
<sequence>MGKNRNLPLFETRPGRGLVLFRWYAASIFIAVCFIFRYRLAYFPAPETTTETWVWVGMFLSELWFTFYFFISVVVRWNPVFRSTFKDRLSSRYEEEALPGVDIFVCTADPRLEPPTMVISTVLSVMAYDYPPEKLSVYLSDDGGSDITFYALLEASRFARLWLPFCRKLKVEPTSPEAYFQMSPERVVHESAMPDDWFIIKKSYEDMKSRIETVTQSGKVPADIRKEHEGFYEWDFVSGRHDHPSIVQLLIDGRDPNAQDIEGKALPTLVYLAREKRPQFHHHFKAGALNALIRVSSRISNAPFILNVDCDMYSNNSKAIRDALCFFLDEENGRYIAYVQYPQTFSNLTKNEIYGCLRVFMQLAGFDGNGGTCYAGTGCVHRREALCGMKYSKELQVEWKATKSDRKTRETASSMEQDCKALASCTYEENTQWGKQSLVEFVWCGGTVRGWLNEQRMWLFKRTTSYFFAFIDHILKLCRFSKPAFVVTRKVADDDVNRRYEQEIMDFGSSSPMFTILATLALFNLFGLVALASKKVAIDDVLTKVSDIFGFQILLCCVLVFVNLPTYQAMFFRRDSGKISASVTLQSLTFALLASALAMY</sequence>
<keyword evidence="7" id="KW-0961">Cell wall biogenesis/degradation</keyword>
<evidence type="ECO:0000256" key="4">
    <source>
        <dbReference type="ARBA" id="ARBA00022692"/>
    </source>
</evidence>
<feature type="transmembrane region" description="Helical" evidence="8">
    <location>
        <begin position="579"/>
        <end position="599"/>
    </location>
</feature>
<dbReference type="Gene3D" id="3.90.550.10">
    <property type="entry name" value="Spore Coat Polysaccharide Biosynthesis Protein SpsA, Chain A"/>
    <property type="match status" value="2"/>
</dbReference>
<dbReference type="SUPFAM" id="SSF53448">
    <property type="entry name" value="Nucleotide-diphospho-sugar transferases"/>
    <property type="match status" value="1"/>
</dbReference>
<evidence type="ECO:0000256" key="3">
    <source>
        <dbReference type="ARBA" id="ARBA00022679"/>
    </source>
</evidence>
<keyword evidence="5 8" id="KW-1133">Transmembrane helix</keyword>
<keyword evidence="4 8" id="KW-0812">Transmembrane</keyword>
<evidence type="ECO:0000313" key="9">
    <source>
        <dbReference type="EMBL" id="KAK8983604.1"/>
    </source>
</evidence>
<dbReference type="PANTHER" id="PTHR13301">
    <property type="entry name" value="X-BOX TRANSCRIPTION FACTOR-RELATED"/>
    <property type="match status" value="1"/>
</dbReference>
<comment type="caution">
    <text evidence="9">The sequence shown here is derived from an EMBL/GenBank/DDBJ whole genome shotgun (WGS) entry which is preliminary data.</text>
</comment>
<keyword evidence="10" id="KW-1185">Reference proteome</keyword>
<evidence type="ECO:0000256" key="5">
    <source>
        <dbReference type="ARBA" id="ARBA00022989"/>
    </source>
</evidence>
<feature type="transmembrane region" description="Helical" evidence="8">
    <location>
        <begin position="21"/>
        <end position="40"/>
    </location>
</feature>
<feature type="transmembrane region" description="Helical" evidence="8">
    <location>
        <begin position="52"/>
        <end position="75"/>
    </location>
</feature>
<feature type="transmembrane region" description="Helical" evidence="8">
    <location>
        <begin position="548"/>
        <end position="567"/>
    </location>
</feature>
<evidence type="ECO:0008006" key="11">
    <source>
        <dbReference type="Google" id="ProtNLM"/>
    </source>
</evidence>
<comment type="subcellular location">
    <subcellularLocation>
        <location evidence="1">Endomembrane system</location>
        <topology evidence="1">Multi-pass membrane protein</topology>
    </subcellularLocation>
</comment>
<dbReference type="Pfam" id="PF03552">
    <property type="entry name" value="Cellulose_synt"/>
    <property type="match status" value="2"/>
</dbReference>
<keyword evidence="6 8" id="KW-0472">Membrane</keyword>
<accession>A0ABR2P5A0</accession>
<dbReference type="InterPro" id="IPR005150">
    <property type="entry name" value="Cellulose_synth"/>
</dbReference>
<evidence type="ECO:0000256" key="6">
    <source>
        <dbReference type="ARBA" id="ARBA00023136"/>
    </source>
</evidence>